<dbReference type="AlphaFoldDB" id="A0A2N0BDU4"/>
<dbReference type="RefSeq" id="WP_100745675.1">
    <property type="nucleotide sequence ID" value="NZ_NPEF02000024.1"/>
</dbReference>
<evidence type="ECO:0000256" key="3">
    <source>
        <dbReference type="ARBA" id="ARBA00022448"/>
    </source>
</evidence>
<dbReference type="PANTHER" id="PTHR42711:SF5">
    <property type="entry name" value="ABC TRANSPORTER ATP-BINDING PROTEIN NATA"/>
    <property type="match status" value="1"/>
</dbReference>
<dbReference type="InterPro" id="IPR003593">
    <property type="entry name" value="AAA+_ATPase"/>
</dbReference>
<dbReference type="PROSITE" id="PS00211">
    <property type="entry name" value="ABC_TRANSPORTER_1"/>
    <property type="match status" value="1"/>
</dbReference>
<feature type="domain" description="ABC transporter" evidence="10">
    <location>
        <begin position="18"/>
        <end position="244"/>
    </location>
</feature>
<reference evidence="11 13" key="2">
    <citation type="journal article" date="2018" name="Microb. Genom.">
        <title>Deciphering the unexplored Leptospira diversity from soils uncovers genomic evolution to virulence.</title>
        <authorList>
            <person name="Thibeaux R."/>
            <person name="Iraola G."/>
            <person name="Ferres I."/>
            <person name="Bierque E."/>
            <person name="Girault D."/>
            <person name="Soupe-Gilbert M.E."/>
            <person name="Picardeau M."/>
            <person name="Goarant C."/>
        </authorList>
    </citation>
    <scope>NUCLEOTIDE SEQUENCE [LARGE SCALE GENOMIC DNA]</scope>
    <source>
        <strain evidence="11 13">ATI7-C-A5</strain>
    </source>
</reference>
<evidence type="ECO:0000313" key="11">
    <source>
        <dbReference type="EMBL" id="MDV6237402.1"/>
    </source>
</evidence>
<keyword evidence="4" id="KW-0536">Nodulation</keyword>
<dbReference type="PANTHER" id="PTHR42711">
    <property type="entry name" value="ABC TRANSPORTER ATP-BINDING PROTEIN"/>
    <property type="match status" value="1"/>
</dbReference>
<evidence type="ECO:0000313" key="13">
    <source>
        <dbReference type="Proteomes" id="UP000232122"/>
    </source>
</evidence>
<dbReference type="FunFam" id="3.40.50.300:FF:000589">
    <property type="entry name" value="ABC transporter, ATP-binding subunit"/>
    <property type="match status" value="1"/>
</dbReference>
<evidence type="ECO:0000256" key="5">
    <source>
        <dbReference type="ARBA" id="ARBA00022475"/>
    </source>
</evidence>
<dbReference type="SUPFAM" id="SSF52540">
    <property type="entry name" value="P-loop containing nucleoside triphosphate hydrolases"/>
    <property type="match status" value="1"/>
</dbReference>
<evidence type="ECO:0000256" key="1">
    <source>
        <dbReference type="ARBA" id="ARBA00004236"/>
    </source>
</evidence>
<dbReference type="GO" id="GO:0005886">
    <property type="term" value="C:plasma membrane"/>
    <property type="evidence" value="ECO:0007669"/>
    <property type="project" value="UniProtKB-SubCell"/>
</dbReference>
<evidence type="ECO:0000259" key="10">
    <source>
        <dbReference type="PROSITE" id="PS50893"/>
    </source>
</evidence>
<proteinExistence type="inferred from homology"/>
<dbReference type="Pfam" id="PF00005">
    <property type="entry name" value="ABC_tran"/>
    <property type="match status" value="1"/>
</dbReference>
<dbReference type="InterPro" id="IPR050763">
    <property type="entry name" value="ABC_transporter_ATP-binding"/>
</dbReference>
<dbReference type="OrthoDB" id="9804819at2"/>
<dbReference type="EMBL" id="NPEF02000024">
    <property type="protein sequence ID" value="MDV6237402.1"/>
    <property type="molecule type" value="Genomic_DNA"/>
</dbReference>
<accession>A0A2N0BPN6</accession>
<accession>A0A2N0BDU4</accession>
<keyword evidence="5" id="KW-1003">Cell membrane</keyword>
<keyword evidence="3" id="KW-0813">Transport</keyword>
<keyword evidence="6" id="KW-0547">Nucleotide-binding</keyword>
<evidence type="ECO:0000256" key="2">
    <source>
        <dbReference type="ARBA" id="ARBA00005417"/>
    </source>
</evidence>
<sequence length="321" mass="36440">MNHTITQKENTPERTVVIDVQNVVKRFKNTVAVNDLSLRIVKGEFVALLGPNGAGKTTLIEMLEGIQRPDLGSISILGSDWKRNETFLRSKIGLALQETRFMDKITVQETLDLFGTFYKSKRERLNEILELVNLGEKRETYVNDLSGGQRQRLALGVSIINEPEILFLDEPTTGLDPGARRDVWKILDRLRERKTTMILTTHYMEEAETLCERIIIMDRGKILDQGTLADLLGRTAGGEIIRFSLEDGSDPQSMIPSEGRYKFHWDAAKAEARIYVSTIAEYLPRLIQSIERSGKKLKSLECHKKTLDDLFLSMTGRGLEE</sequence>
<reference evidence="12" key="1">
    <citation type="submission" date="2017-07" db="EMBL/GenBank/DDBJ databases">
        <title>Leptospira spp. isolated from tropical soils.</title>
        <authorList>
            <person name="Thibeaux R."/>
            <person name="Iraola G."/>
            <person name="Ferres I."/>
            <person name="Bierque E."/>
            <person name="Girault D."/>
            <person name="Soupe-Gilbert M.-E."/>
            <person name="Picardeau M."/>
            <person name="Goarant C."/>
        </authorList>
    </citation>
    <scope>NUCLEOTIDE SEQUENCE [LARGE SCALE GENOMIC DNA]</scope>
    <source>
        <strain evidence="12">ATI7-C-A5</strain>
    </source>
</reference>
<comment type="subcellular location">
    <subcellularLocation>
        <location evidence="1">Cell membrane</location>
    </subcellularLocation>
</comment>
<keyword evidence="7 12" id="KW-0067">ATP-binding</keyword>
<dbReference type="Proteomes" id="UP000232122">
    <property type="component" value="Unassembled WGS sequence"/>
</dbReference>
<keyword evidence="9" id="KW-0472">Membrane</keyword>
<evidence type="ECO:0000256" key="4">
    <source>
        <dbReference type="ARBA" id="ARBA00022458"/>
    </source>
</evidence>
<keyword evidence="8" id="KW-1278">Translocase</keyword>
<dbReference type="EMBL" id="NPEF01000008">
    <property type="protein sequence ID" value="PJZ94645.1"/>
    <property type="molecule type" value="Genomic_DNA"/>
</dbReference>
<dbReference type="InterPro" id="IPR027417">
    <property type="entry name" value="P-loop_NTPase"/>
</dbReference>
<keyword evidence="13" id="KW-1185">Reference proteome</keyword>
<organism evidence="12">
    <name type="scientific">Leptospira ellisii</name>
    <dbReference type="NCBI Taxonomy" id="2023197"/>
    <lineage>
        <taxon>Bacteria</taxon>
        <taxon>Pseudomonadati</taxon>
        <taxon>Spirochaetota</taxon>
        <taxon>Spirochaetia</taxon>
        <taxon>Leptospirales</taxon>
        <taxon>Leptospiraceae</taxon>
        <taxon>Leptospira</taxon>
    </lineage>
</organism>
<dbReference type="Gene3D" id="3.40.50.300">
    <property type="entry name" value="P-loop containing nucleotide triphosphate hydrolases"/>
    <property type="match status" value="1"/>
</dbReference>
<comment type="caution">
    <text evidence="12">The sequence shown here is derived from an EMBL/GenBank/DDBJ whole genome shotgun (WGS) entry which is preliminary data.</text>
</comment>
<evidence type="ECO:0000256" key="6">
    <source>
        <dbReference type="ARBA" id="ARBA00022741"/>
    </source>
</evidence>
<dbReference type="InterPro" id="IPR003439">
    <property type="entry name" value="ABC_transporter-like_ATP-bd"/>
</dbReference>
<reference evidence="11" key="3">
    <citation type="submission" date="2023-10" db="EMBL/GenBank/DDBJ databases">
        <authorList>
            <person name="Picardeau M."/>
            <person name="Thibeaux R."/>
        </authorList>
    </citation>
    <scope>NUCLEOTIDE SEQUENCE</scope>
    <source>
        <strain evidence="11">ATI7-C-A5</strain>
    </source>
</reference>
<name>A0A2N0BDU4_9LEPT</name>
<dbReference type="PROSITE" id="PS50893">
    <property type="entry name" value="ABC_TRANSPORTER_2"/>
    <property type="match status" value="1"/>
</dbReference>
<gene>
    <name evidence="12" type="ORF">CH379_01455</name>
    <name evidence="11" type="ORF">CH379_017345</name>
</gene>
<evidence type="ECO:0000256" key="7">
    <source>
        <dbReference type="ARBA" id="ARBA00022840"/>
    </source>
</evidence>
<dbReference type="GO" id="GO:0016887">
    <property type="term" value="F:ATP hydrolysis activity"/>
    <property type="evidence" value="ECO:0007669"/>
    <property type="project" value="InterPro"/>
</dbReference>
<dbReference type="GO" id="GO:0005524">
    <property type="term" value="F:ATP binding"/>
    <property type="evidence" value="ECO:0007669"/>
    <property type="project" value="UniProtKB-KW"/>
</dbReference>
<dbReference type="InterPro" id="IPR017871">
    <property type="entry name" value="ABC_transporter-like_CS"/>
</dbReference>
<evidence type="ECO:0000256" key="9">
    <source>
        <dbReference type="ARBA" id="ARBA00023136"/>
    </source>
</evidence>
<dbReference type="CDD" id="cd03230">
    <property type="entry name" value="ABC_DR_subfamily_A"/>
    <property type="match status" value="1"/>
</dbReference>
<evidence type="ECO:0000313" key="12">
    <source>
        <dbReference type="EMBL" id="PJZ94645.1"/>
    </source>
</evidence>
<dbReference type="SMART" id="SM00382">
    <property type="entry name" value="AAA"/>
    <property type="match status" value="1"/>
</dbReference>
<protein>
    <submittedName>
        <fullName evidence="12">ABC transporter ATP-binding protein</fullName>
    </submittedName>
</protein>
<evidence type="ECO:0000256" key="8">
    <source>
        <dbReference type="ARBA" id="ARBA00022967"/>
    </source>
</evidence>
<comment type="similarity">
    <text evidence="2">Belongs to the ABC transporter superfamily.</text>
</comment>